<accession>A0A2U0HZD3</accession>
<organism evidence="2 3">
    <name type="scientific">Marixanthomonas spongiae</name>
    <dbReference type="NCBI Taxonomy" id="2174845"/>
    <lineage>
        <taxon>Bacteria</taxon>
        <taxon>Pseudomonadati</taxon>
        <taxon>Bacteroidota</taxon>
        <taxon>Flavobacteriia</taxon>
        <taxon>Flavobacteriales</taxon>
        <taxon>Flavobacteriaceae</taxon>
        <taxon>Marixanthomonas</taxon>
    </lineage>
</organism>
<dbReference type="Pfam" id="PF19798">
    <property type="entry name" value="Sulfotransfer_5"/>
    <property type="match status" value="1"/>
</dbReference>
<evidence type="ECO:0000313" key="3">
    <source>
        <dbReference type="Proteomes" id="UP000245962"/>
    </source>
</evidence>
<dbReference type="Proteomes" id="UP000245962">
    <property type="component" value="Unassembled WGS sequence"/>
</dbReference>
<dbReference type="OrthoDB" id="272985at2"/>
<dbReference type="AlphaFoldDB" id="A0A2U0HZD3"/>
<keyword evidence="3" id="KW-1185">Reference proteome</keyword>
<comment type="similarity">
    <text evidence="1">Belongs to the class-IV pyridoxal-phosphate-dependent aminotransferase family.</text>
</comment>
<dbReference type="PANTHER" id="PTHR42743:SF11">
    <property type="entry name" value="AMINODEOXYCHORISMATE LYASE"/>
    <property type="match status" value="1"/>
</dbReference>
<gene>
    <name evidence="2" type="ORF">DDV96_10565</name>
</gene>
<dbReference type="GO" id="GO:0019752">
    <property type="term" value="P:carboxylic acid metabolic process"/>
    <property type="evidence" value="ECO:0007669"/>
    <property type="project" value="TreeGrafter"/>
</dbReference>
<keyword evidence="2" id="KW-0808">Transferase</keyword>
<dbReference type="RefSeq" id="WP_133240841.1">
    <property type="nucleotide sequence ID" value="NZ_QEHR01000006.1"/>
</dbReference>
<dbReference type="PANTHER" id="PTHR42743">
    <property type="entry name" value="AMINO-ACID AMINOTRANSFERASE"/>
    <property type="match status" value="1"/>
</dbReference>
<name>A0A2U0HZD3_9FLAO</name>
<proteinExistence type="inferred from homology"/>
<protein>
    <submittedName>
        <fullName evidence="2">Sulfotransferase family protein</fullName>
    </submittedName>
</protein>
<dbReference type="GO" id="GO:0016740">
    <property type="term" value="F:transferase activity"/>
    <property type="evidence" value="ECO:0007669"/>
    <property type="project" value="UniProtKB-KW"/>
</dbReference>
<dbReference type="InterPro" id="IPR027417">
    <property type="entry name" value="P-loop_NTPase"/>
</dbReference>
<evidence type="ECO:0000256" key="1">
    <source>
        <dbReference type="ARBA" id="ARBA00009320"/>
    </source>
</evidence>
<dbReference type="InterPro" id="IPR050571">
    <property type="entry name" value="Class-IV_PLP-Dep_Aminotrnsfr"/>
</dbReference>
<sequence>MKIVNLISGPRNLSTALMYSFAQREDFAVMDEPFYGYYLKNTTTQTDHPATEEILNTMDLNLSSIIASIQTLSSLNHVFVKGMAHHYISEEPDFILKWDNLILIRHPEKLLLSFSKVIDNPKLEDIGIKKASEMFLFLKQNGRIPTVIDSDELMKAPEAYLKKICHVLNVPYTSKMISWPKGGIPEDGIWAPYWYKNVHNSEGFQKQKRTQTELPNHLKSVLKEAMPYYNTLKKHIIKND</sequence>
<comment type="caution">
    <text evidence="2">The sequence shown here is derived from an EMBL/GenBank/DDBJ whole genome shotgun (WGS) entry which is preliminary data.</text>
</comment>
<evidence type="ECO:0000313" key="2">
    <source>
        <dbReference type="EMBL" id="PVW14241.1"/>
    </source>
</evidence>
<dbReference type="EMBL" id="QEHR01000006">
    <property type="protein sequence ID" value="PVW14241.1"/>
    <property type="molecule type" value="Genomic_DNA"/>
</dbReference>
<dbReference type="Gene3D" id="3.40.50.300">
    <property type="entry name" value="P-loop containing nucleotide triphosphate hydrolases"/>
    <property type="match status" value="1"/>
</dbReference>
<reference evidence="2 3" key="1">
    <citation type="submission" date="2018-04" db="EMBL/GenBank/DDBJ databases">
        <title>Marixanthomonas spongiae HN-E44 sp. nov., isolated from a marine sponge.</title>
        <authorList>
            <person name="Luo L."/>
            <person name="Zhuang L."/>
        </authorList>
    </citation>
    <scope>NUCLEOTIDE SEQUENCE [LARGE SCALE GENOMIC DNA]</scope>
    <source>
        <strain evidence="2 3">HN-E44</strain>
    </source>
</reference>
<dbReference type="SUPFAM" id="SSF52540">
    <property type="entry name" value="P-loop containing nucleoside triphosphate hydrolases"/>
    <property type="match status" value="1"/>
</dbReference>